<comment type="caution">
    <text evidence="3">The sequence shown here is derived from an EMBL/GenBank/DDBJ whole genome shotgun (WGS) entry which is preliminary data.</text>
</comment>
<dbReference type="InterPro" id="IPR041854">
    <property type="entry name" value="BFD-like_2Fe2S-bd_dom_sf"/>
</dbReference>
<dbReference type="Gene3D" id="3.50.50.60">
    <property type="entry name" value="FAD/NAD(P)-binding domain"/>
    <property type="match status" value="1"/>
</dbReference>
<sequence length="540" mass="58989">MGVETRLVCPAFYEAVMVLPTEDSSENARCTQRRINRLAVCSGAGVRTQDSILQRRKGTKNMYDVIIIGAGVAGSASARELSRYRVNACVLEREEDVCCGTSKANSAIVHAGYDAPEGSLMAKLNVEGNEMMPALSKELDFPFSRCGSFVVCVDEEQLPDLQALYERGTANGVRDLEVITDQARFREMEPNLADEVVGVLYAPTAGIVCPFNLNIALAENAYTNGIDFKFNTEVQTIRKIEGGWAIDTNQGVYETRYVVNAAGVHADHFHNMVSETKIHITPRRGDYCLLDKSAGNHVSRTIFALPGKYGKGVLVSPTVHGNLIVGPTAIDIEDKEATATTREGLDEVISKAGMNVKDLPMRQVITSFAGLRAHEDHHEFIVEELKDAPGFVDCAGIESPGLTSCPAIGRMVAGILRDKMGLEPNPDFVGTRQGILDPDTLTKEERAELIRKDPAYGNIICRCEMVTEGEILDAIHRPLGARSLDGIKRRTRAGMGRCQAGFCTPRSMELLHRELGIPMTEITKTGGRSQLVVGFNKDRI</sequence>
<organism evidence="3 4">
    <name type="scientific">[Clostridium] citroniae WAL-19142</name>
    <dbReference type="NCBI Taxonomy" id="742734"/>
    <lineage>
        <taxon>Bacteria</taxon>
        <taxon>Bacillati</taxon>
        <taxon>Bacillota</taxon>
        <taxon>Clostridia</taxon>
        <taxon>Lachnospirales</taxon>
        <taxon>Lachnospiraceae</taxon>
        <taxon>Enterocloster</taxon>
    </lineage>
</organism>
<dbReference type="InterPro" id="IPR052745">
    <property type="entry name" value="G3P_Oxidase/Oxidoreductase"/>
</dbReference>
<dbReference type="InterPro" id="IPR036188">
    <property type="entry name" value="FAD/NAD-bd_sf"/>
</dbReference>
<dbReference type="EMBL" id="ADLK01000032">
    <property type="protein sequence ID" value="KMW16036.1"/>
    <property type="molecule type" value="Genomic_DNA"/>
</dbReference>
<dbReference type="PANTHER" id="PTHR42720">
    <property type="entry name" value="GLYCEROL-3-PHOSPHATE DEHYDROGENASE"/>
    <property type="match status" value="1"/>
</dbReference>
<gene>
    <name evidence="3" type="ORF">HMPREF9470_04474</name>
</gene>
<reference evidence="3 4" key="1">
    <citation type="submission" date="2011-04" db="EMBL/GenBank/DDBJ databases">
        <title>The Genome Sequence of Clostridium citroniae WAL-19142.</title>
        <authorList>
            <consortium name="The Broad Institute Genome Sequencing Platform"/>
            <person name="Earl A."/>
            <person name="Ward D."/>
            <person name="Feldgarden M."/>
            <person name="Gevers D."/>
            <person name="Warren Y.A."/>
            <person name="Tyrrell K.L."/>
            <person name="Citron D.M."/>
            <person name="Goldstein E.J."/>
            <person name="Daigneault M."/>
            <person name="Allen-Vercoe E."/>
            <person name="Young S.K."/>
            <person name="Zeng Q."/>
            <person name="Gargeya S."/>
            <person name="Fitzgerald M."/>
            <person name="Haas B."/>
            <person name="Abouelleil A."/>
            <person name="Alvarado L."/>
            <person name="Arachchi H.M."/>
            <person name="Berlin A."/>
            <person name="Brown A."/>
            <person name="Chapman S.B."/>
            <person name="Chen Z."/>
            <person name="Dunbar C."/>
            <person name="Freedman E."/>
            <person name="Gearin G."/>
            <person name="Gellesch M."/>
            <person name="Goldberg J."/>
            <person name="Griggs A."/>
            <person name="Gujja S."/>
            <person name="Heilman E.R."/>
            <person name="Heiman D."/>
            <person name="Howarth C."/>
            <person name="Larson L."/>
            <person name="Lui A."/>
            <person name="MacDonald P.J."/>
            <person name="Mehta T."/>
            <person name="Montmayeur A."/>
            <person name="Murphy C."/>
            <person name="Neiman D."/>
            <person name="Pearson M."/>
            <person name="Priest M."/>
            <person name="Roberts A."/>
            <person name="Saif S."/>
            <person name="Shea T."/>
            <person name="Shenoy N."/>
            <person name="Sisk P."/>
            <person name="Stolte C."/>
            <person name="Sykes S."/>
            <person name="White J."/>
            <person name="Yandava C."/>
            <person name="Wortman J."/>
            <person name="Nusbaum C."/>
            <person name="Birren B."/>
        </authorList>
    </citation>
    <scope>NUCLEOTIDE SEQUENCE [LARGE SCALE GENOMIC DNA]</scope>
    <source>
        <strain evidence="3 4">WAL-19142</strain>
    </source>
</reference>
<feature type="domain" description="BFD-like [2Fe-2S]-binding" evidence="2">
    <location>
        <begin position="459"/>
        <end position="512"/>
    </location>
</feature>
<dbReference type="InterPro" id="IPR007419">
    <property type="entry name" value="BFD-like_2Fe2S-bd_dom"/>
</dbReference>
<dbReference type="Pfam" id="PF01266">
    <property type="entry name" value="DAO"/>
    <property type="match status" value="1"/>
</dbReference>
<dbReference type="AlphaFoldDB" id="A0A0J9BV69"/>
<dbReference type="PATRIC" id="fig|742734.4.peg.4798"/>
<name>A0A0J9BV69_9FIRM</name>
<dbReference type="SUPFAM" id="SSF51905">
    <property type="entry name" value="FAD/NAD(P)-binding domain"/>
    <property type="match status" value="1"/>
</dbReference>
<dbReference type="PANTHER" id="PTHR42720:SF1">
    <property type="entry name" value="GLYCEROL 3-PHOSPHATE OXIDASE"/>
    <property type="match status" value="1"/>
</dbReference>
<dbReference type="Proteomes" id="UP000037392">
    <property type="component" value="Unassembled WGS sequence"/>
</dbReference>
<feature type="domain" description="FAD dependent oxidoreductase" evidence="1">
    <location>
        <begin position="64"/>
        <end position="413"/>
    </location>
</feature>
<dbReference type="Pfam" id="PF04324">
    <property type="entry name" value="Fer2_BFD"/>
    <property type="match status" value="1"/>
</dbReference>
<dbReference type="Gene3D" id="3.30.9.10">
    <property type="entry name" value="D-Amino Acid Oxidase, subunit A, domain 2"/>
    <property type="match status" value="1"/>
</dbReference>
<dbReference type="CDD" id="cd19946">
    <property type="entry name" value="GlpA-like_Fer2_BFD-like"/>
    <property type="match status" value="1"/>
</dbReference>
<evidence type="ECO:0000313" key="3">
    <source>
        <dbReference type="EMBL" id="KMW16036.1"/>
    </source>
</evidence>
<evidence type="ECO:0000259" key="2">
    <source>
        <dbReference type="Pfam" id="PF04324"/>
    </source>
</evidence>
<evidence type="ECO:0000259" key="1">
    <source>
        <dbReference type="Pfam" id="PF01266"/>
    </source>
</evidence>
<accession>A0A0J9BV69</accession>
<dbReference type="Gene3D" id="1.10.10.1100">
    <property type="entry name" value="BFD-like [2Fe-2S]-binding domain"/>
    <property type="match status" value="1"/>
</dbReference>
<protein>
    <recommendedName>
        <fullName evidence="5">FAD dependent oxidoreductase</fullName>
    </recommendedName>
</protein>
<evidence type="ECO:0008006" key="5">
    <source>
        <dbReference type="Google" id="ProtNLM"/>
    </source>
</evidence>
<evidence type="ECO:0000313" key="4">
    <source>
        <dbReference type="Proteomes" id="UP000037392"/>
    </source>
</evidence>
<dbReference type="InterPro" id="IPR006076">
    <property type="entry name" value="FAD-dep_OxRdtase"/>
</dbReference>
<proteinExistence type="predicted"/>